<dbReference type="Proteomes" id="UP000001940">
    <property type="component" value="Chromosome III"/>
</dbReference>
<dbReference type="CTD" id="190501"/>
<protein>
    <submittedName>
        <fullName evidence="2">ArgoN domain-containing protein</fullName>
    </submittedName>
</protein>
<sequence>MPFERPTGFKMPLSETLKLAGLKYANPEDDYLKKNPKRFLEERLLKMEVLANLDADSTEMLFRFAVGQNVMAGFEKLRRELKDIEYISRLRKPKLLSMLPSDAAAGAKDPEIKFITRRDSFRNVTVRLVLKEQPKSTLFPDAPRDKFIRLELGRKLSAEDKTKLKEEFGQLMNGGGVMINFITNSLWPIVMRADIQQKKENQEKPTAAAGAPKYKPPRGGARFVSSGGDRRPTMAVLPTVKEHVAHSVSKEKSFEKTDFSRGAAPSIQDLKLKAPKCALAWGNDRPTREMLPTVPEEKPALGRRDASRGRSIPRAQPPAQDLKQDAPRAPRATWGSDRSTREVLLPAVPEEKPALGRRDASSRGRSLPPRTLPQDLKVEDAPKTVVGGSFGSRSNVFDHNSMTTTFQANPQFATHNGSNTVGGRFGGGSRRGRGGGGGGRRGENDSARGGNWRNRQN</sequence>
<organism evidence="2 3">
    <name type="scientific">Caenorhabditis elegans</name>
    <dbReference type="NCBI Taxonomy" id="6239"/>
    <lineage>
        <taxon>Eukaryota</taxon>
        <taxon>Metazoa</taxon>
        <taxon>Ecdysozoa</taxon>
        <taxon>Nematoda</taxon>
        <taxon>Chromadorea</taxon>
        <taxon>Rhabditida</taxon>
        <taxon>Rhabditina</taxon>
        <taxon>Rhabditomorpha</taxon>
        <taxon>Rhabditoidea</taxon>
        <taxon>Rhabditidae</taxon>
        <taxon>Peloderinae</taxon>
        <taxon>Caenorhabditis</taxon>
    </lineage>
</organism>
<dbReference type="WormBase" id="Y66D12A.19">
    <property type="protein sequence ID" value="CE44288"/>
    <property type="gene ID" value="WBGene00013445"/>
</dbReference>
<name>Q95PZ6_CAEEL</name>
<feature type="compositionally biased region" description="Basic and acidic residues" evidence="1">
    <location>
        <begin position="295"/>
        <end position="308"/>
    </location>
</feature>
<dbReference type="GeneID" id="190501"/>
<dbReference type="OrthoDB" id="5875865at2759"/>
<evidence type="ECO:0000313" key="4">
    <source>
        <dbReference type="WormBase" id="Y66D12A.19"/>
    </source>
</evidence>
<dbReference type="AGR" id="WB:WBGene00013445"/>
<accession>Q95PZ6</accession>
<feature type="region of interest" description="Disordered" evidence="1">
    <location>
        <begin position="409"/>
        <end position="457"/>
    </location>
</feature>
<proteinExistence type="evidence at protein level"/>
<gene>
    <name evidence="2" type="ORF">CELE_Y66D12A.19</name>
    <name evidence="2 4" type="ORF">Y66D12A.19</name>
</gene>
<feature type="region of interest" description="Disordered" evidence="1">
    <location>
        <begin position="284"/>
        <end position="389"/>
    </location>
</feature>
<dbReference type="FunCoup" id="Q95PZ6">
    <property type="interactions" value="228"/>
</dbReference>
<dbReference type="UCSC" id="Y66D12A.19">
    <property type="organism name" value="c. elegans"/>
</dbReference>
<evidence type="ECO:0000313" key="2">
    <source>
        <dbReference type="EMBL" id="CAC70142.2"/>
    </source>
</evidence>
<dbReference type="PaxDb" id="6239-Y66D12A.19"/>
<feature type="compositionally biased region" description="Basic and acidic residues" evidence="1">
    <location>
        <begin position="349"/>
        <end position="362"/>
    </location>
</feature>
<dbReference type="HOGENOM" id="CLU_598850_0_0_1"/>
<evidence type="ECO:0000313" key="3">
    <source>
        <dbReference type="Proteomes" id="UP000001940"/>
    </source>
</evidence>
<dbReference type="AlphaFoldDB" id="Q95PZ6"/>
<dbReference type="STRING" id="6239.Y66D12A.19.1"/>
<reference evidence="2 3" key="1">
    <citation type="journal article" date="1998" name="Science">
        <title>Genome sequence of the nematode C. elegans: a platform for investigating biology.</title>
        <authorList>
            <consortium name="The C. elegans sequencing consortium"/>
            <person name="Sulson J.E."/>
            <person name="Waterston R."/>
        </authorList>
    </citation>
    <scope>NUCLEOTIDE SEQUENCE [LARGE SCALE GENOMIC DNA]</scope>
    <source>
        <strain evidence="2 3">Bristol N2</strain>
    </source>
</reference>
<keyword evidence="3" id="KW-1185">Reference proteome</keyword>
<dbReference type="PeptideAtlas" id="Q95PZ6"/>
<dbReference type="EMBL" id="BX284603">
    <property type="protein sequence ID" value="CAC70142.2"/>
    <property type="molecule type" value="Genomic_DNA"/>
</dbReference>
<dbReference type="KEGG" id="cel:CELE_Y66D12A.19"/>
<evidence type="ECO:0000256" key="1">
    <source>
        <dbReference type="SAM" id="MobiDB-lite"/>
    </source>
</evidence>
<feature type="compositionally biased region" description="Gly residues" evidence="1">
    <location>
        <begin position="423"/>
        <end position="439"/>
    </location>
</feature>
<dbReference type="eggNOG" id="ENOG502TKJY">
    <property type="taxonomic scope" value="Eukaryota"/>
</dbReference>
<dbReference type="RefSeq" id="NP_499483.2">
    <property type="nucleotide sequence ID" value="NM_067082.2"/>
</dbReference>
<keyword evidence="5" id="KW-1267">Proteomics identification</keyword>
<dbReference type="InParanoid" id="Q95PZ6"/>
<feature type="compositionally biased region" description="Polar residues" evidence="1">
    <location>
        <begin position="409"/>
        <end position="421"/>
    </location>
</feature>
<feature type="region of interest" description="Disordered" evidence="1">
    <location>
        <begin position="198"/>
        <end position="232"/>
    </location>
</feature>
<dbReference type="Bgee" id="WBGene00013445">
    <property type="expression patterns" value="Expressed in adult organism and 2 other cell types or tissues"/>
</dbReference>
<evidence type="ECO:0007829" key="5">
    <source>
        <dbReference type="PeptideAtlas" id="Q95PZ6"/>
    </source>
</evidence>